<comment type="caution">
    <text evidence="5">The sequence shown here is derived from an EMBL/GenBank/DDBJ whole genome shotgun (WGS) entry which is preliminary data.</text>
</comment>
<feature type="compositionally biased region" description="Polar residues" evidence="3">
    <location>
        <begin position="225"/>
        <end position="239"/>
    </location>
</feature>
<keyword evidence="6" id="KW-1185">Reference proteome</keyword>
<evidence type="ECO:0000256" key="1">
    <source>
        <dbReference type="ARBA" id="ARBA00004123"/>
    </source>
</evidence>
<feature type="compositionally biased region" description="Polar residues" evidence="3">
    <location>
        <begin position="257"/>
        <end position="269"/>
    </location>
</feature>
<feature type="compositionally biased region" description="Acidic residues" evidence="3">
    <location>
        <begin position="185"/>
        <end position="204"/>
    </location>
</feature>
<feature type="compositionally biased region" description="Polar residues" evidence="3">
    <location>
        <begin position="143"/>
        <end position="155"/>
    </location>
</feature>
<comment type="subcellular location">
    <subcellularLocation>
        <location evidence="1">Nucleus</location>
    </subcellularLocation>
</comment>
<dbReference type="SMART" id="SM00298">
    <property type="entry name" value="CHROMO"/>
    <property type="match status" value="1"/>
</dbReference>
<proteinExistence type="predicted"/>
<name>A0ABR1JFJ7_9AGAR</name>
<organism evidence="5 6">
    <name type="scientific">Marasmiellus scandens</name>
    <dbReference type="NCBI Taxonomy" id="2682957"/>
    <lineage>
        <taxon>Eukaryota</taxon>
        <taxon>Fungi</taxon>
        <taxon>Dikarya</taxon>
        <taxon>Basidiomycota</taxon>
        <taxon>Agaricomycotina</taxon>
        <taxon>Agaricomycetes</taxon>
        <taxon>Agaricomycetidae</taxon>
        <taxon>Agaricales</taxon>
        <taxon>Marasmiineae</taxon>
        <taxon>Omphalotaceae</taxon>
        <taxon>Marasmiellus</taxon>
    </lineage>
</organism>
<feature type="compositionally biased region" description="Low complexity" evidence="3">
    <location>
        <begin position="306"/>
        <end position="321"/>
    </location>
</feature>
<feature type="domain" description="Chromo" evidence="4">
    <location>
        <begin position="24"/>
        <end position="75"/>
    </location>
</feature>
<keyword evidence="2" id="KW-0539">Nucleus</keyword>
<dbReference type="InterPro" id="IPR000953">
    <property type="entry name" value="Chromo/chromo_shadow_dom"/>
</dbReference>
<feature type="region of interest" description="Disordered" evidence="3">
    <location>
        <begin position="104"/>
        <end position="462"/>
    </location>
</feature>
<feature type="compositionally biased region" description="Basic and acidic residues" evidence="3">
    <location>
        <begin position="123"/>
        <end position="140"/>
    </location>
</feature>
<dbReference type="Gene3D" id="2.40.50.40">
    <property type="match status" value="1"/>
</dbReference>
<gene>
    <name evidence="5" type="ORF">VKT23_010374</name>
</gene>
<protein>
    <recommendedName>
        <fullName evidence="4">Chromo domain-containing protein</fullName>
    </recommendedName>
</protein>
<dbReference type="Pfam" id="PF00385">
    <property type="entry name" value="Chromo"/>
    <property type="match status" value="1"/>
</dbReference>
<dbReference type="SUPFAM" id="SSF54160">
    <property type="entry name" value="Chromo domain-like"/>
    <property type="match status" value="1"/>
</dbReference>
<evidence type="ECO:0000256" key="3">
    <source>
        <dbReference type="SAM" id="MobiDB-lite"/>
    </source>
</evidence>
<evidence type="ECO:0000313" key="6">
    <source>
        <dbReference type="Proteomes" id="UP001498398"/>
    </source>
</evidence>
<accession>A0ABR1JFJ7</accession>
<feature type="compositionally biased region" description="Basic residues" evidence="3">
    <location>
        <begin position="209"/>
        <end position="223"/>
    </location>
</feature>
<dbReference type="PROSITE" id="PS50013">
    <property type="entry name" value="CHROMO_2"/>
    <property type="match status" value="1"/>
</dbReference>
<dbReference type="Proteomes" id="UP001498398">
    <property type="component" value="Unassembled WGS sequence"/>
</dbReference>
<evidence type="ECO:0000259" key="4">
    <source>
        <dbReference type="PROSITE" id="PS50013"/>
    </source>
</evidence>
<dbReference type="PANTHER" id="PTHR22812">
    <property type="entry name" value="CHROMOBOX PROTEIN"/>
    <property type="match status" value="1"/>
</dbReference>
<reference evidence="5 6" key="1">
    <citation type="submission" date="2024-01" db="EMBL/GenBank/DDBJ databases">
        <title>A draft genome for the cacao thread blight pathogen Marasmiellus scandens.</title>
        <authorList>
            <person name="Baruah I.K."/>
            <person name="Leung J."/>
            <person name="Bukari Y."/>
            <person name="Amoako-Attah I."/>
            <person name="Meinhardt L.W."/>
            <person name="Bailey B.A."/>
            <person name="Cohen S.P."/>
        </authorList>
    </citation>
    <scope>NUCLEOTIDE SEQUENCE [LARGE SCALE GENOMIC DNA]</scope>
    <source>
        <strain evidence="5 6">GH-19</strain>
    </source>
</reference>
<sequence length="1085" mass="122367">MVRETKGRTTRKKVVKKKPQEELYEVELIKQARVLEDGTPEFLISWRGYNSDEDSWEPRGNLKTCDRLVESFLEEVGYDVDKPPGTILFPSRSWTEQETEYYKRTYVQSRERNPDPDDESDNESYRPDDSDGDEIPERPVRKTTGTSRPFASHRQSPILIEDSEDDESDCQPIKPKKRKRVVESSAEDEDADASNKDDDDDEDNIPLTRIRKQKPSKPKKKRSQGPTTELGSLSLNDDSLPTKARKRDKPKPLRLSIPSSISTNTTVTPLSAAKPTKPAEHNHAEKAKEKTTFKPKPLSKRNTNATTSSPPTSHVSPTDSPINFNNRKKYEGVKFQKKSAVSDTGETQADIVDSPMDVDDNEVQSAPAWRTPSPSPSSSPTRSPDLVVARTPSQVRSPILAPVQQHSPPPTPDAVYKTMTSHNAPPSPPQSPVSFSRHVRNGSDDCRQSQNQRHHQTRLDTCDDGFDNDNTVLQQQDDADAFLDSIGLDHDDGNFASMDLDHHMDVDQDTGPVIRRLVDANTNAKTSRAGTAMPKLFFSPGALRNQWRWTGSVRLIRPSDTVGEPETICQASLIDTTPVVRDGMPFKVALSSVDVLDLKLYRMQHLDTVLTACKPVQQMGALHDGGECGNGNALTKVIQYMTIQRIVGVHEVYIDKRSAGIILFYPPKMSYLLRSHLDISETPSQCALAAALFPWSIPPILPSKTPSEVLLWEKQTLSTASRIQIPRSGFEIPKRLKRCCTPLTASTQTSWRVLRFPLWLHEEFQASEKEYCIWDDSDTLSTIATNHRRRGHQHTAPRVVEVECYALCKLISRSYPRAKLIKDPMVSNPNGFTMVFVHAASLKNLHKMPHFVELKRKKDAEGILNVAFYVFGTSMGMDPSGWRFEEVYPLGGVMTFTSTALAEDPAKLVKIIDCVADHALWVSYVLPSIIGLAVKLRYRESQLDALQEFDRGTFIFNALLSALDDGKIALTRSPPPSKDRAEVEQWLVEQNDTVFRDARETLEFCIKDFEGRYGHLKEEEWINAIEDQMVNDMRDMQIQPVIMDNYRRMVILQGPAAEERSCGGFEWICCETFRFDDDADNENVL</sequence>
<dbReference type="InterPro" id="IPR051219">
    <property type="entry name" value="Heterochromatin_chromo-domain"/>
</dbReference>
<dbReference type="EMBL" id="JBANRG010000020">
    <property type="protein sequence ID" value="KAK7457073.1"/>
    <property type="molecule type" value="Genomic_DNA"/>
</dbReference>
<feature type="compositionally biased region" description="Basic and acidic residues" evidence="3">
    <location>
        <begin position="277"/>
        <end position="292"/>
    </location>
</feature>
<feature type="compositionally biased region" description="Low complexity" evidence="3">
    <location>
        <begin position="365"/>
        <end position="384"/>
    </location>
</feature>
<dbReference type="InterPro" id="IPR016197">
    <property type="entry name" value="Chromo-like_dom_sf"/>
</dbReference>
<evidence type="ECO:0000313" key="5">
    <source>
        <dbReference type="EMBL" id="KAK7457073.1"/>
    </source>
</evidence>
<dbReference type="InterPro" id="IPR023780">
    <property type="entry name" value="Chromo_domain"/>
</dbReference>
<evidence type="ECO:0000256" key="2">
    <source>
        <dbReference type="ARBA" id="ARBA00023242"/>
    </source>
</evidence>